<protein>
    <recommendedName>
        <fullName evidence="3">BHLH domain-containing protein</fullName>
    </recommendedName>
</protein>
<proteinExistence type="predicted"/>
<sequence length="319" mass="33374">MSEADRIAAQSLRDMEAAPGLMLHEEEPAGKYARASLAGSKSSNRHIQTEQRRRDRINEGFQALRDLMPSQEKTDKASFLMAAVEYIRKLQDQMQQLLASGAISKLPEEVQWNVRVLLPRGQDASGAAQLRGTLGNLGSVQNLSPGVLASLPLAAATAPLANPMAAPQGQDAAQQLQSVLAQAALLQQLQAHQSAHSQLMQLLQLNQLVQASSGSPDAAGTQTAALLAQLTQAQQAPGSAAAGLNLSALLGGGSPTPSPAASLALPMGCCVPTSGPADAATPKARKGVKVRRHTTVSKLGQPSPPQERHDGRPQLTDMV</sequence>
<keyword evidence="1" id="KW-0238">DNA-binding</keyword>
<keyword evidence="5" id="KW-1185">Reference proteome</keyword>
<evidence type="ECO:0000313" key="5">
    <source>
        <dbReference type="Proteomes" id="UP001314263"/>
    </source>
</evidence>
<feature type="region of interest" description="Disordered" evidence="2">
    <location>
        <begin position="32"/>
        <end position="55"/>
    </location>
</feature>
<comment type="caution">
    <text evidence="4">The sequence shown here is derived from an EMBL/GenBank/DDBJ whole genome shotgun (WGS) entry which is preliminary data.</text>
</comment>
<dbReference type="Gene3D" id="4.10.280.10">
    <property type="entry name" value="Helix-loop-helix DNA-binding domain"/>
    <property type="match status" value="1"/>
</dbReference>
<dbReference type="InterPro" id="IPR036638">
    <property type="entry name" value="HLH_DNA-bd_sf"/>
</dbReference>
<feature type="compositionally biased region" description="Basic residues" evidence="2">
    <location>
        <begin position="283"/>
        <end position="295"/>
    </location>
</feature>
<dbReference type="InterPro" id="IPR011598">
    <property type="entry name" value="bHLH_dom"/>
</dbReference>
<dbReference type="Proteomes" id="UP001314263">
    <property type="component" value="Unassembled WGS sequence"/>
</dbReference>
<feature type="domain" description="BHLH" evidence="3">
    <location>
        <begin position="41"/>
        <end position="90"/>
    </location>
</feature>
<evidence type="ECO:0000313" key="4">
    <source>
        <dbReference type="EMBL" id="CAK0737168.1"/>
    </source>
</evidence>
<dbReference type="InterPro" id="IPR031066">
    <property type="entry name" value="bHLH_ALC-like_plant"/>
</dbReference>
<dbReference type="GO" id="GO:0046983">
    <property type="term" value="F:protein dimerization activity"/>
    <property type="evidence" value="ECO:0007669"/>
    <property type="project" value="InterPro"/>
</dbReference>
<dbReference type="CDD" id="cd11393">
    <property type="entry name" value="bHLH_AtbHLH_like"/>
    <property type="match status" value="1"/>
</dbReference>
<dbReference type="InterPro" id="IPR045239">
    <property type="entry name" value="bHLH95_bHLH"/>
</dbReference>
<evidence type="ECO:0000256" key="1">
    <source>
        <dbReference type="ARBA" id="ARBA00023125"/>
    </source>
</evidence>
<dbReference type="SMART" id="SM00353">
    <property type="entry name" value="HLH"/>
    <property type="match status" value="1"/>
</dbReference>
<gene>
    <name evidence="4" type="ORF">CVIRNUC_000866</name>
</gene>
<dbReference type="EMBL" id="CAUYUE010000001">
    <property type="protein sequence ID" value="CAK0737168.1"/>
    <property type="molecule type" value="Genomic_DNA"/>
</dbReference>
<accession>A0AAV1HSD1</accession>
<dbReference type="GO" id="GO:0005634">
    <property type="term" value="C:nucleus"/>
    <property type="evidence" value="ECO:0007669"/>
    <property type="project" value="TreeGrafter"/>
</dbReference>
<dbReference type="GO" id="GO:0003677">
    <property type="term" value="F:DNA binding"/>
    <property type="evidence" value="ECO:0007669"/>
    <property type="project" value="UniProtKB-KW"/>
</dbReference>
<feature type="region of interest" description="Disordered" evidence="2">
    <location>
        <begin position="276"/>
        <end position="319"/>
    </location>
</feature>
<dbReference type="PANTHER" id="PTHR45855">
    <property type="entry name" value="TRANSCRIPTION FACTOR PIF1-RELATED"/>
    <property type="match status" value="1"/>
</dbReference>
<dbReference type="PROSITE" id="PS50888">
    <property type="entry name" value="BHLH"/>
    <property type="match status" value="1"/>
</dbReference>
<evidence type="ECO:0000256" key="2">
    <source>
        <dbReference type="SAM" id="MobiDB-lite"/>
    </source>
</evidence>
<dbReference type="AlphaFoldDB" id="A0AAV1HSD1"/>
<name>A0AAV1HSD1_9CHLO</name>
<dbReference type="SUPFAM" id="SSF47459">
    <property type="entry name" value="HLH, helix-loop-helix DNA-binding domain"/>
    <property type="match status" value="1"/>
</dbReference>
<reference evidence="4 5" key="1">
    <citation type="submission" date="2023-10" db="EMBL/GenBank/DDBJ databases">
        <authorList>
            <person name="Maclean D."/>
            <person name="Macfadyen A."/>
        </authorList>
    </citation>
    <scope>NUCLEOTIDE SEQUENCE [LARGE SCALE GENOMIC DNA]</scope>
</reference>
<organism evidence="4 5">
    <name type="scientific">Coccomyxa viridis</name>
    <dbReference type="NCBI Taxonomy" id="1274662"/>
    <lineage>
        <taxon>Eukaryota</taxon>
        <taxon>Viridiplantae</taxon>
        <taxon>Chlorophyta</taxon>
        <taxon>core chlorophytes</taxon>
        <taxon>Trebouxiophyceae</taxon>
        <taxon>Trebouxiophyceae incertae sedis</taxon>
        <taxon>Coccomyxaceae</taxon>
        <taxon>Coccomyxa</taxon>
    </lineage>
</organism>
<evidence type="ECO:0000259" key="3">
    <source>
        <dbReference type="PROSITE" id="PS50888"/>
    </source>
</evidence>
<dbReference type="Pfam" id="PF00010">
    <property type="entry name" value="HLH"/>
    <property type="match status" value="1"/>
</dbReference>